<reference evidence="2" key="1">
    <citation type="submission" date="2014-08" db="EMBL/GenBank/DDBJ databases">
        <authorList>
            <person name="Edwards T."/>
        </authorList>
    </citation>
    <scope>NUCLEOTIDE SEQUENCE [LARGE SCALE GENOMIC DNA]</scope>
</reference>
<evidence type="ECO:0000313" key="1">
    <source>
        <dbReference type="EMBL" id="AIR93442.1"/>
    </source>
</evidence>
<dbReference type="Proteomes" id="UP000207741">
    <property type="component" value="Segment"/>
</dbReference>
<accession>A0A0K0KVU2</accession>
<name>A0A0K0KVU2_9CAUD</name>
<dbReference type="OrthoDB" id="10275at10239"/>
<dbReference type="GeneID" id="26640159"/>
<protein>
    <submittedName>
        <fullName evidence="1">Putative tail tube monomer</fullName>
    </submittedName>
</protein>
<dbReference type="EMBL" id="KM359505">
    <property type="protein sequence ID" value="AIR93442.1"/>
    <property type="molecule type" value="Genomic_DNA"/>
</dbReference>
<proteinExistence type="predicted"/>
<organism evidence="1 2">
    <name type="scientific">Prochlorococcus phage P-TIM68</name>
    <dbReference type="NCBI Taxonomy" id="1542477"/>
    <lineage>
        <taxon>Viruses</taxon>
        <taxon>Duplodnaviria</taxon>
        <taxon>Heunggongvirae</taxon>
        <taxon>Uroviricota</taxon>
        <taxon>Caudoviricetes</taxon>
        <taxon>Pantevenvirales</taxon>
        <taxon>Kyanoviridae</taxon>
        <taxon>Haifavirus</taxon>
        <taxon>Haifavirus tim68</taxon>
    </lineage>
</organism>
<dbReference type="RefSeq" id="YP_009213615.1">
    <property type="nucleotide sequence ID" value="NC_028955.1"/>
</dbReference>
<sequence length="209" mass="22894">MAETRTLSQFKSKLAGGGARPNLFEVSIPTFPTAIAEAWSPGDDNENGMFKFLAKATVLPASNLGNIEIPFRGRTLKVAGDRTFDDWTVTIINDEDFKLRTAFERWSNVISRLDDATGVTNPSSYMTDGFVQQLGRGATANTGTNDGGESSVLRTYKFFDVFPVTVGEIAVSYDTTDQLEEFDVTFRYQYFTIGNSTQSSGSTGEVLIT</sequence>
<keyword evidence="2" id="KW-1185">Reference proteome</keyword>
<dbReference type="KEGG" id="vg:26640159"/>
<evidence type="ECO:0000313" key="2">
    <source>
        <dbReference type="Proteomes" id="UP000207741"/>
    </source>
</evidence>